<proteinExistence type="predicted"/>
<evidence type="ECO:0000313" key="1">
    <source>
        <dbReference type="EMBL" id="MDX2967106.1"/>
    </source>
</evidence>
<dbReference type="Proteomes" id="UP001282288">
    <property type="component" value="Unassembled WGS sequence"/>
</dbReference>
<sequence>MNSRTRPQIYGYCSWHKAYAYGVRVIHIARRGPGAFVLYACGHCRDLYDLTPQADRP</sequence>
<accession>A0AAP6BLQ2</accession>
<comment type="caution">
    <text evidence="1">The sequence shown here is derived from an EMBL/GenBank/DDBJ whole genome shotgun (WGS) entry which is preliminary data.</text>
</comment>
<dbReference type="AlphaFoldDB" id="A0AAP6BLQ2"/>
<dbReference type="Proteomes" id="UP001272987">
    <property type="component" value="Unassembled WGS sequence"/>
</dbReference>
<gene>
    <name evidence="1" type="ORF">PV399_46550</name>
    <name evidence="2" type="ORF">PV666_02330</name>
</gene>
<reference evidence="1 3" key="1">
    <citation type="journal article" date="2023" name="Microb. Genom.">
        <title>Mesoterricola silvestris gen. nov., sp. nov., Mesoterricola sediminis sp. nov., Geothrix oryzae sp. nov., Geothrix edaphica sp. nov., Geothrix rubra sp. nov., and Geothrix limicola sp. nov., six novel members of Acidobacteriota isolated from soils.</title>
        <authorList>
            <person name="Weisberg A.J."/>
            <person name="Pearce E."/>
            <person name="Kramer C.G."/>
            <person name="Chang J.H."/>
            <person name="Clarke C.R."/>
        </authorList>
    </citation>
    <scope>NUCLEOTIDE SEQUENCE</scope>
    <source>
        <strain evidence="2 3">NB05-1H</strain>
        <strain evidence="1">NRRL_B-16521</strain>
    </source>
</reference>
<evidence type="ECO:0000313" key="3">
    <source>
        <dbReference type="Proteomes" id="UP001272987"/>
    </source>
</evidence>
<keyword evidence="3" id="KW-1185">Reference proteome</keyword>
<name>A0AAP6BLQ2_9ACTN</name>
<dbReference type="GeneID" id="69814001"/>
<protein>
    <submittedName>
        <fullName evidence="1">Uncharacterized protein</fullName>
    </submittedName>
</protein>
<organism evidence="1 4">
    <name type="scientific">Streptomyces acidiscabies</name>
    <dbReference type="NCBI Taxonomy" id="42234"/>
    <lineage>
        <taxon>Bacteria</taxon>
        <taxon>Bacillati</taxon>
        <taxon>Actinomycetota</taxon>
        <taxon>Actinomycetes</taxon>
        <taxon>Kitasatosporales</taxon>
        <taxon>Streptomycetaceae</taxon>
        <taxon>Streptomyces</taxon>
    </lineage>
</organism>
<evidence type="ECO:0000313" key="2">
    <source>
        <dbReference type="EMBL" id="MDX3016721.1"/>
    </source>
</evidence>
<dbReference type="EMBL" id="JARAWC010000082">
    <property type="protein sequence ID" value="MDX2967106.1"/>
    <property type="molecule type" value="Genomic_DNA"/>
</dbReference>
<dbReference type="EMBL" id="JARAWP010000001">
    <property type="protein sequence ID" value="MDX3016721.1"/>
    <property type="molecule type" value="Genomic_DNA"/>
</dbReference>
<evidence type="ECO:0000313" key="4">
    <source>
        <dbReference type="Proteomes" id="UP001282288"/>
    </source>
</evidence>
<dbReference type="RefSeq" id="WP_223786530.1">
    <property type="nucleotide sequence ID" value="NZ_JAGJBY010000004.1"/>
</dbReference>